<accession>A0A918XQZ1</accession>
<organism evidence="1 2">
    <name type="scientific">Thalassobaculum fulvum</name>
    <dbReference type="NCBI Taxonomy" id="1633335"/>
    <lineage>
        <taxon>Bacteria</taxon>
        <taxon>Pseudomonadati</taxon>
        <taxon>Pseudomonadota</taxon>
        <taxon>Alphaproteobacteria</taxon>
        <taxon>Rhodospirillales</taxon>
        <taxon>Thalassobaculaceae</taxon>
        <taxon>Thalassobaculum</taxon>
    </lineage>
</organism>
<comment type="caution">
    <text evidence="1">The sequence shown here is derived from an EMBL/GenBank/DDBJ whole genome shotgun (WGS) entry which is preliminary data.</text>
</comment>
<evidence type="ECO:0000313" key="1">
    <source>
        <dbReference type="EMBL" id="GHD47275.1"/>
    </source>
</evidence>
<reference evidence="1" key="2">
    <citation type="submission" date="2020-09" db="EMBL/GenBank/DDBJ databases">
        <authorList>
            <person name="Sun Q."/>
            <person name="Kim S."/>
        </authorList>
    </citation>
    <scope>NUCLEOTIDE SEQUENCE</scope>
    <source>
        <strain evidence="1">KCTC 42651</strain>
    </source>
</reference>
<proteinExistence type="predicted"/>
<name>A0A918XQZ1_9PROT</name>
<evidence type="ECO:0000313" key="2">
    <source>
        <dbReference type="Proteomes" id="UP000630353"/>
    </source>
</evidence>
<keyword evidence="2" id="KW-1185">Reference proteome</keyword>
<dbReference type="AlphaFoldDB" id="A0A918XQZ1"/>
<sequence length="64" mass="6832">MNGNTPSLVEREATISAAVLKARAAGADPYAPVFMGSGRRAGLVDPVEREYPAWMLFADPVALR</sequence>
<dbReference type="RefSeq" id="WP_189988548.1">
    <property type="nucleotide sequence ID" value="NZ_BMZS01000003.1"/>
</dbReference>
<dbReference type="Proteomes" id="UP000630353">
    <property type="component" value="Unassembled WGS sequence"/>
</dbReference>
<protein>
    <submittedName>
        <fullName evidence="1">Uncharacterized protein</fullName>
    </submittedName>
</protein>
<dbReference type="EMBL" id="BMZS01000003">
    <property type="protein sequence ID" value="GHD47275.1"/>
    <property type="molecule type" value="Genomic_DNA"/>
</dbReference>
<gene>
    <name evidence="1" type="ORF">GCM10017083_17460</name>
</gene>
<reference evidence="1" key="1">
    <citation type="journal article" date="2014" name="Int. J. Syst. Evol. Microbiol.">
        <title>Complete genome sequence of Corynebacterium casei LMG S-19264T (=DSM 44701T), isolated from a smear-ripened cheese.</title>
        <authorList>
            <consortium name="US DOE Joint Genome Institute (JGI-PGF)"/>
            <person name="Walter F."/>
            <person name="Albersmeier A."/>
            <person name="Kalinowski J."/>
            <person name="Ruckert C."/>
        </authorList>
    </citation>
    <scope>NUCLEOTIDE SEQUENCE</scope>
    <source>
        <strain evidence="1">KCTC 42651</strain>
    </source>
</reference>